<reference evidence="2" key="1">
    <citation type="submission" date="2016-06" db="EMBL/GenBank/DDBJ databases">
        <title>Parallel loss of symbiosis genes in relatives of nitrogen-fixing non-legume Parasponia.</title>
        <authorList>
            <person name="Van Velzen R."/>
            <person name="Holmer R."/>
            <person name="Bu F."/>
            <person name="Rutten L."/>
            <person name="Van Zeijl A."/>
            <person name="Liu W."/>
            <person name="Santuari L."/>
            <person name="Cao Q."/>
            <person name="Sharma T."/>
            <person name="Shen D."/>
            <person name="Roswanjaya Y."/>
            <person name="Wardhani T."/>
            <person name="Kalhor M.S."/>
            <person name="Jansen J."/>
            <person name="Van den Hoogen J."/>
            <person name="Gungor B."/>
            <person name="Hartog M."/>
            <person name="Hontelez J."/>
            <person name="Verver J."/>
            <person name="Yang W.-C."/>
            <person name="Schijlen E."/>
            <person name="Repin R."/>
            <person name="Schilthuizen M."/>
            <person name="Schranz E."/>
            <person name="Heidstra R."/>
            <person name="Miyata K."/>
            <person name="Fedorova E."/>
            <person name="Kohlen W."/>
            <person name="Bisseling T."/>
            <person name="Smit S."/>
            <person name="Geurts R."/>
        </authorList>
    </citation>
    <scope>NUCLEOTIDE SEQUENCE [LARGE SCALE GENOMIC DNA]</scope>
    <source>
        <strain evidence="2">cv. WU1-14</strain>
    </source>
</reference>
<evidence type="ECO:0000313" key="2">
    <source>
        <dbReference type="Proteomes" id="UP000237105"/>
    </source>
</evidence>
<gene>
    <name evidence="1" type="ORF">PanWU01x14_303850</name>
</gene>
<dbReference type="AlphaFoldDB" id="A0A2P5ASU1"/>
<accession>A0A2P5ASU1</accession>
<evidence type="ECO:0000313" key="1">
    <source>
        <dbReference type="EMBL" id="PON39605.1"/>
    </source>
</evidence>
<feature type="non-terminal residue" evidence="1">
    <location>
        <position position="80"/>
    </location>
</feature>
<name>A0A2P5ASU1_PARAD</name>
<organism evidence="1 2">
    <name type="scientific">Parasponia andersonii</name>
    <name type="common">Sponia andersonii</name>
    <dbReference type="NCBI Taxonomy" id="3476"/>
    <lineage>
        <taxon>Eukaryota</taxon>
        <taxon>Viridiplantae</taxon>
        <taxon>Streptophyta</taxon>
        <taxon>Embryophyta</taxon>
        <taxon>Tracheophyta</taxon>
        <taxon>Spermatophyta</taxon>
        <taxon>Magnoliopsida</taxon>
        <taxon>eudicotyledons</taxon>
        <taxon>Gunneridae</taxon>
        <taxon>Pentapetalae</taxon>
        <taxon>rosids</taxon>
        <taxon>fabids</taxon>
        <taxon>Rosales</taxon>
        <taxon>Cannabaceae</taxon>
        <taxon>Parasponia</taxon>
    </lineage>
</organism>
<protein>
    <submittedName>
        <fullName evidence="1">Uncharacterized protein</fullName>
    </submittedName>
</protein>
<keyword evidence="2" id="KW-1185">Reference proteome</keyword>
<proteinExistence type="predicted"/>
<comment type="caution">
    <text evidence="1">The sequence shown here is derived from an EMBL/GenBank/DDBJ whole genome shotgun (WGS) entry which is preliminary data.</text>
</comment>
<dbReference type="EMBL" id="JXTB01000461">
    <property type="protein sequence ID" value="PON39605.1"/>
    <property type="molecule type" value="Genomic_DNA"/>
</dbReference>
<dbReference type="Proteomes" id="UP000237105">
    <property type="component" value="Unassembled WGS sequence"/>
</dbReference>
<sequence length="80" mass="8839">MMCQLCLTLIGRQPSPRGLAITSTIKKDKESHNLNVVRSVFNSSIILATSSQFQPHLLQMGIAQIIFSRTQPISSVKVTQ</sequence>